<dbReference type="InterPro" id="IPR009061">
    <property type="entry name" value="DNA-bd_dom_put_sf"/>
</dbReference>
<reference evidence="1 2" key="1">
    <citation type="submission" date="2019-11" db="EMBL/GenBank/DDBJ databases">
        <title>Draft genome sequence of 12 host-associated Lactobacillus reuteri rodent strains.</title>
        <authorList>
            <person name="Zhang S."/>
            <person name="Ozcam M."/>
            <person name="Van Pijkeren J.P."/>
        </authorList>
    </citation>
    <scope>NUCLEOTIDE SEQUENCE [LARGE SCALE GENOMIC DNA]</scope>
    <source>
        <strain evidence="1 2">Rat19</strain>
    </source>
</reference>
<proteinExistence type="predicted"/>
<dbReference type="CDD" id="cd01106">
    <property type="entry name" value="HTH_TipAL-Mta"/>
    <property type="match status" value="1"/>
</dbReference>
<name>A0A347T992_LIMRT</name>
<organism evidence="1 2">
    <name type="scientific">Limosilactobacillus reuteri</name>
    <name type="common">Lactobacillus reuteri</name>
    <dbReference type="NCBI Taxonomy" id="1598"/>
    <lineage>
        <taxon>Bacteria</taxon>
        <taxon>Bacillati</taxon>
        <taxon>Bacillota</taxon>
        <taxon>Bacilli</taxon>
        <taxon>Lactobacillales</taxon>
        <taxon>Lactobacillaceae</taxon>
        <taxon>Limosilactobacillus</taxon>
    </lineage>
</organism>
<evidence type="ECO:0000313" key="2">
    <source>
        <dbReference type="Proteomes" id="UP000430985"/>
    </source>
</evidence>
<protein>
    <submittedName>
        <fullName evidence="1">MerR family transcriptional regulator</fullName>
    </submittedName>
</protein>
<dbReference type="GO" id="GO:0003700">
    <property type="term" value="F:DNA-binding transcription factor activity"/>
    <property type="evidence" value="ECO:0007669"/>
    <property type="project" value="InterPro"/>
</dbReference>
<dbReference type="PANTHER" id="PTHR30204">
    <property type="entry name" value="REDOX-CYCLING DRUG-SENSING TRANSCRIPTIONAL ACTIVATOR SOXR"/>
    <property type="match status" value="1"/>
</dbReference>
<dbReference type="Proteomes" id="UP000430985">
    <property type="component" value="Unassembled WGS sequence"/>
</dbReference>
<gene>
    <name evidence="1" type="ORF">GIX83_07930</name>
</gene>
<comment type="caution">
    <text evidence="1">The sequence shown here is derived from an EMBL/GenBank/DDBJ whole genome shotgun (WGS) entry which is preliminary data.</text>
</comment>
<dbReference type="GO" id="GO:0003677">
    <property type="term" value="F:DNA binding"/>
    <property type="evidence" value="ECO:0007669"/>
    <property type="project" value="InterPro"/>
</dbReference>
<dbReference type="PRINTS" id="PR00040">
    <property type="entry name" value="HTHMERR"/>
</dbReference>
<dbReference type="PANTHER" id="PTHR30204:SF96">
    <property type="entry name" value="CHROMOSOME-ANCHORING PROTEIN RACA"/>
    <property type="match status" value="1"/>
</dbReference>
<sequence length="240" mass="28434">MKGVVNMYTTGQLAKKCNVSIRTIQYYDRRGLLHAKRTENGLRHYNDQDLKQLQEILIYKQLGFSLKDIQQIINDTDNNILKSLIVNQRRKLKQEIKDASEQLASLSQLETFLNKHSDFPGNISQSIFDKIKKTKKLKQLRIKLLLIGSIIDFILWGSILYFLFYQGNLIWLLLGILITIALTWYIAINYYHHTCYICPHCSHQFRVSFSNWLFARHTPNTRYLTCNKCHQKNYCIEEYY</sequence>
<evidence type="ECO:0000313" key="1">
    <source>
        <dbReference type="EMBL" id="MRG69749.1"/>
    </source>
</evidence>
<dbReference type="InterPro" id="IPR000551">
    <property type="entry name" value="MerR-type_HTH_dom"/>
</dbReference>
<dbReference type="PROSITE" id="PS50937">
    <property type="entry name" value="HTH_MERR_2"/>
    <property type="match status" value="1"/>
</dbReference>
<dbReference type="SMART" id="SM00422">
    <property type="entry name" value="HTH_MERR"/>
    <property type="match status" value="1"/>
</dbReference>
<dbReference type="Pfam" id="PF13411">
    <property type="entry name" value="MerR_1"/>
    <property type="match status" value="1"/>
</dbReference>
<dbReference type="AlphaFoldDB" id="A0A347T992"/>
<dbReference type="EMBL" id="WJNE01000026">
    <property type="protein sequence ID" value="MRG69749.1"/>
    <property type="molecule type" value="Genomic_DNA"/>
</dbReference>
<accession>A0A347T992</accession>
<dbReference type="Gene3D" id="1.10.1660.10">
    <property type="match status" value="1"/>
</dbReference>
<dbReference type="InterPro" id="IPR047057">
    <property type="entry name" value="MerR_fam"/>
</dbReference>
<dbReference type="SUPFAM" id="SSF46955">
    <property type="entry name" value="Putative DNA-binding domain"/>
    <property type="match status" value="1"/>
</dbReference>